<dbReference type="GO" id="GO:0017148">
    <property type="term" value="P:negative regulation of translation"/>
    <property type="evidence" value="ECO:0007669"/>
    <property type="project" value="UniProtKB-KW"/>
</dbReference>
<dbReference type="SMART" id="SM01163">
    <property type="entry name" value="DUF1785"/>
    <property type="match status" value="1"/>
</dbReference>
<feature type="domain" description="Argonaute linker 1" evidence="3">
    <location>
        <begin position="579"/>
        <end position="629"/>
    </location>
</feature>
<dbReference type="EMBL" id="RWGY01000007">
    <property type="protein sequence ID" value="TVU41252.1"/>
    <property type="molecule type" value="Genomic_DNA"/>
</dbReference>
<dbReference type="SUPFAM" id="SSF101690">
    <property type="entry name" value="PAZ domain"/>
    <property type="match status" value="1"/>
</dbReference>
<dbReference type="GO" id="GO:0006952">
    <property type="term" value="P:defense response"/>
    <property type="evidence" value="ECO:0007669"/>
    <property type="project" value="UniProtKB-KW"/>
</dbReference>
<dbReference type="Gramene" id="TVU41252">
    <property type="protein sequence ID" value="TVU41252"/>
    <property type="gene ID" value="EJB05_14755"/>
</dbReference>
<evidence type="ECO:0000313" key="5">
    <source>
        <dbReference type="Proteomes" id="UP000324897"/>
    </source>
</evidence>
<sequence length="666" mass="71948">MAAEAVTPALLDDIPEPTATFDVRDHAKLVENYKNSRNDIIEAMKRDTDVSFTFTIDGKEVVVPVTPDKDPTSNGAYTIRITDGETNLDLVGDKYQSWFRGIVTTRGARYETDDPKLPKLMRGSESLHTNGMYPKLVKGEVENVKVGFHPFLDAFYRLATHKGGDCKKAKAAIALMIIMFFEAPRLLEVYEFNEELLADIHATKLLGEKNKDLIGDWCDKSRIIYGQSASTKKIVITDETPPNVKEAAKSLRIMCRSQWNKLCDEEQEDQAGSSKQGRGGHGGGRGPGGLGRKFGGRGPGGPSSGEGFQQRGKGGGRGGAYQQRGISGGAQGRGGGEVHARPAAPVVATVVPAAASISAPPPPPTAAASSSSAAASALAVADPAPRAPAPRPGAPAPAATSGAHAPAAESEAEAAAYQQRQAPPVSSKGIAHPARPGVGAIRKKVVVRMKHFILADNEIVHYDVSINPEPKAKSTNRVLLSELVKAHGATSLARKTPAYDGRKSMYTAGELPFTSMDFVVKLGKERREIEYKVTIRRVGCANLYHMQEFLQGRQRDSPQDTILALDVVLRETPSLLNYVTVSRSFFKAFGHSDIGEGLECWRGYYQSLCPTQMGLSLNIDISSTGFYKSIPVIEFVQNCVEGIHPRQPIADRDRLKVLYLSTVRDE</sequence>
<feature type="compositionally biased region" description="Low complexity" evidence="2">
    <location>
        <begin position="396"/>
        <end position="424"/>
    </location>
</feature>
<feature type="compositionally biased region" description="Pro residues" evidence="2">
    <location>
        <begin position="385"/>
        <end position="395"/>
    </location>
</feature>
<dbReference type="InterPro" id="IPR016138">
    <property type="entry name" value="Ribosome_inactivat_prot_sub1"/>
</dbReference>
<dbReference type="InterPro" id="IPR032474">
    <property type="entry name" value="Argonaute_N"/>
</dbReference>
<keyword evidence="1" id="KW-0652">Protein synthesis inhibitor</keyword>
<dbReference type="Pfam" id="PF08699">
    <property type="entry name" value="ArgoL1"/>
    <property type="match status" value="1"/>
</dbReference>
<dbReference type="InterPro" id="IPR036085">
    <property type="entry name" value="PAZ_dom_sf"/>
</dbReference>
<comment type="similarity">
    <text evidence="1">Belongs to the ribosome-inactivating protein family.</text>
</comment>
<dbReference type="InterPro" id="IPR001574">
    <property type="entry name" value="Ribosome_inactivat_prot"/>
</dbReference>
<feature type="compositionally biased region" description="Gly residues" evidence="2">
    <location>
        <begin position="326"/>
        <end position="337"/>
    </location>
</feature>
<evidence type="ECO:0000313" key="4">
    <source>
        <dbReference type="EMBL" id="TVU41252.1"/>
    </source>
</evidence>
<comment type="catalytic activity">
    <reaction evidence="1">
        <text>Endohydrolysis of the N-glycosidic bond at one specific adenosine on the 28S rRNA.</text>
        <dbReference type="EC" id="3.2.2.22"/>
    </reaction>
</comment>
<keyword evidence="1" id="KW-0800">Toxin</keyword>
<dbReference type="InterPro" id="IPR014811">
    <property type="entry name" value="ArgoL1"/>
</dbReference>
<feature type="region of interest" description="Disordered" evidence="2">
    <location>
        <begin position="266"/>
        <end position="340"/>
    </location>
</feature>
<dbReference type="Proteomes" id="UP000324897">
    <property type="component" value="Chromosome 4"/>
</dbReference>
<reference evidence="4 5" key="1">
    <citation type="journal article" date="2019" name="Sci. Rep.">
        <title>A high-quality genome of Eragrostis curvula grass provides insights into Poaceae evolution and supports new strategies to enhance forage quality.</title>
        <authorList>
            <person name="Carballo J."/>
            <person name="Santos B.A.C.M."/>
            <person name="Zappacosta D."/>
            <person name="Garbus I."/>
            <person name="Selva J.P."/>
            <person name="Gallo C.A."/>
            <person name="Diaz A."/>
            <person name="Albertini E."/>
            <person name="Caccamo M."/>
            <person name="Echenique V."/>
        </authorList>
    </citation>
    <scope>NUCLEOTIDE SEQUENCE [LARGE SCALE GENOMIC DNA]</scope>
    <source>
        <strain evidence="5">cv. Victoria</strain>
        <tissue evidence="4">Leaf</tissue>
    </source>
</reference>
<comment type="caution">
    <text evidence="4">The sequence shown here is derived from an EMBL/GenBank/DDBJ whole genome shotgun (WGS) entry which is preliminary data.</text>
</comment>
<feature type="region of interest" description="Disordered" evidence="2">
    <location>
        <begin position="379"/>
        <end position="434"/>
    </location>
</feature>
<dbReference type="SUPFAM" id="SSF56371">
    <property type="entry name" value="Ribosome inactivating proteins (RIP)"/>
    <property type="match status" value="1"/>
</dbReference>
<evidence type="ECO:0000256" key="2">
    <source>
        <dbReference type="SAM" id="MobiDB-lite"/>
    </source>
</evidence>
<keyword evidence="1" id="KW-0378">Hydrolase</keyword>
<dbReference type="Pfam" id="PF00161">
    <property type="entry name" value="RIP"/>
    <property type="match status" value="1"/>
</dbReference>
<evidence type="ECO:0000259" key="3">
    <source>
        <dbReference type="SMART" id="SM01163"/>
    </source>
</evidence>
<protein>
    <recommendedName>
        <fullName evidence="3">Argonaute linker 1 domain-containing protein</fullName>
    </recommendedName>
</protein>
<accession>A0A5J9VXU1</accession>
<proteinExistence type="inferred from homology"/>
<keyword evidence="1" id="KW-0611">Plant defense</keyword>
<dbReference type="AlphaFoldDB" id="A0A5J9VXU1"/>
<evidence type="ECO:0000256" key="1">
    <source>
        <dbReference type="RuleBase" id="RU004915"/>
    </source>
</evidence>
<dbReference type="InterPro" id="IPR036041">
    <property type="entry name" value="Ribosome-inact_prot_sf"/>
</dbReference>
<dbReference type="OrthoDB" id="10252740at2759"/>
<dbReference type="Gene3D" id="3.40.420.10">
    <property type="entry name" value="Ricin (A subunit), domain 1"/>
    <property type="match status" value="1"/>
</dbReference>
<dbReference type="PANTHER" id="PTHR22891">
    <property type="entry name" value="EUKARYOTIC TRANSLATION INITIATION FACTOR 2C"/>
    <property type="match status" value="1"/>
</dbReference>
<keyword evidence="5" id="KW-1185">Reference proteome</keyword>
<name>A0A5J9VXU1_9POAL</name>
<gene>
    <name evidence="4" type="ORF">EJB05_14755</name>
</gene>
<feature type="compositionally biased region" description="Gly residues" evidence="2">
    <location>
        <begin position="277"/>
        <end position="304"/>
    </location>
</feature>
<organism evidence="4 5">
    <name type="scientific">Eragrostis curvula</name>
    <name type="common">weeping love grass</name>
    <dbReference type="NCBI Taxonomy" id="38414"/>
    <lineage>
        <taxon>Eukaryota</taxon>
        <taxon>Viridiplantae</taxon>
        <taxon>Streptophyta</taxon>
        <taxon>Embryophyta</taxon>
        <taxon>Tracheophyta</taxon>
        <taxon>Spermatophyta</taxon>
        <taxon>Magnoliopsida</taxon>
        <taxon>Liliopsida</taxon>
        <taxon>Poales</taxon>
        <taxon>Poaceae</taxon>
        <taxon>PACMAD clade</taxon>
        <taxon>Chloridoideae</taxon>
        <taxon>Eragrostideae</taxon>
        <taxon>Eragrostidinae</taxon>
        <taxon>Eragrostis</taxon>
    </lineage>
</organism>
<dbReference type="Pfam" id="PF16486">
    <property type="entry name" value="ArgoN"/>
    <property type="match status" value="1"/>
</dbReference>
<dbReference type="GO" id="GO:0090729">
    <property type="term" value="F:toxin activity"/>
    <property type="evidence" value="ECO:0007669"/>
    <property type="project" value="UniProtKB-KW"/>
</dbReference>
<dbReference type="GO" id="GO:0030598">
    <property type="term" value="F:rRNA N-glycosylase activity"/>
    <property type="evidence" value="ECO:0007669"/>
    <property type="project" value="UniProtKB-EC"/>
</dbReference>